<reference evidence="1" key="1">
    <citation type="journal article" date="2021" name="Proc. Natl. Acad. Sci. U.S.A.">
        <title>A Catalog of Tens of Thousands of Viruses from Human Metagenomes Reveals Hidden Associations with Chronic Diseases.</title>
        <authorList>
            <person name="Tisza M.J."/>
            <person name="Buck C.B."/>
        </authorList>
    </citation>
    <scope>NUCLEOTIDE SEQUENCE</scope>
    <source>
        <strain evidence="1">CtKHH22</strain>
    </source>
</reference>
<proteinExistence type="predicted"/>
<accession>A0A8S5Q2T5</accession>
<name>A0A8S5Q2T5_9CAUD</name>
<organism evidence="1">
    <name type="scientific">Siphoviridae sp. ctKHH22</name>
    <dbReference type="NCBI Taxonomy" id="2825439"/>
    <lineage>
        <taxon>Viruses</taxon>
        <taxon>Duplodnaviria</taxon>
        <taxon>Heunggongvirae</taxon>
        <taxon>Uroviricota</taxon>
        <taxon>Caudoviricetes</taxon>
    </lineage>
</organism>
<dbReference type="EMBL" id="BK015563">
    <property type="protein sequence ID" value="DAE13043.1"/>
    <property type="molecule type" value="Genomic_DNA"/>
</dbReference>
<protein>
    <submittedName>
        <fullName evidence="1">Uncharacterized protein</fullName>
    </submittedName>
</protein>
<evidence type="ECO:0000313" key="1">
    <source>
        <dbReference type="EMBL" id="DAE13043.1"/>
    </source>
</evidence>
<sequence>MFIAISFDRKQQSRYTSLPLKNKREIEQPVY</sequence>